<dbReference type="SMART" id="SM00066">
    <property type="entry name" value="GAL4"/>
    <property type="match status" value="1"/>
</dbReference>
<dbReference type="AlphaFoldDB" id="A0A2B7WPH0"/>
<dbReference type="SUPFAM" id="SSF57701">
    <property type="entry name" value="Zn2/Cys6 DNA-binding domain"/>
    <property type="match status" value="1"/>
</dbReference>
<keyword evidence="4" id="KW-0539">Nucleus</keyword>
<evidence type="ECO:0000313" key="6">
    <source>
        <dbReference type="EMBL" id="PGG98534.1"/>
    </source>
</evidence>
<keyword evidence="2" id="KW-0238">DNA-binding</keyword>
<dbReference type="PANTHER" id="PTHR31668">
    <property type="entry name" value="GLUCOSE TRANSPORT TRANSCRIPTION REGULATOR RGT1-RELATED-RELATED"/>
    <property type="match status" value="1"/>
</dbReference>
<accession>A0A2B7WPH0</accession>
<keyword evidence="7" id="KW-1185">Reference proteome</keyword>
<name>A0A2B7WPH0_POLH7</name>
<dbReference type="InterPro" id="IPR050797">
    <property type="entry name" value="Carb_Metab_Trans_Reg"/>
</dbReference>
<evidence type="ECO:0000313" key="7">
    <source>
        <dbReference type="Proteomes" id="UP000224634"/>
    </source>
</evidence>
<dbReference type="GO" id="GO:0003677">
    <property type="term" value="F:DNA binding"/>
    <property type="evidence" value="ECO:0007669"/>
    <property type="project" value="UniProtKB-KW"/>
</dbReference>
<keyword evidence="1" id="KW-0805">Transcription regulation</keyword>
<protein>
    <recommendedName>
        <fullName evidence="5">Zn(2)-C6 fungal-type domain-containing protein</fullName>
    </recommendedName>
</protein>
<dbReference type="Gene3D" id="4.10.240.10">
    <property type="entry name" value="Zn(2)-C6 fungal-type DNA-binding domain"/>
    <property type="match status" value="1"/>
</dbReference>
<gene>
    <name evidence="6" type="ORF">AJ80_09513</name>
</gene>
<keyword evidence="3" id="KW-0804">Transcription</keyword>
<dbReference type="GO" id="GO:0008270">
    <property type="term" value="F:zinc ion binding"/>
    <property type="evidence" value="ECO:0007669"/>
    <property type="project" value="InterPro"/>
</dbReference>
<dbReference type="STRING" id="1447883.A0A2B7WPH0"/>
<dbReference type="PANTHER" id="PTHR31668:SF20">
    <property type="entry name" value="ZN(II)2CYS6 TRANSCRIPTION FACTOR (EUROFUNG)"/>
    <property type="match status" value="1"/>
</dbReference>
<dbReference type="PROSITE" id="PS00463">
    <property type="entry name" value="ZN2_CY6_FUNGAL_1"/>
    <property type="match status" value="1"/>
</dbReference>
<proteinExistence type="predicted"/>
<organism evidence="6 7">
    <name type="scientific">Polytolypa hystricis (strain UAMH7299)</name>
    <dbReference type="NCBI Taxonomy" id="1447883"/>
    <lineage>
        <taxon>Eukaryota</taxon>
        <taxon>Fungi</taxon>
        <taxon>Dikarya</taxon>
        <taxon>Ascomycota</taxon>
        <taxon>Pezizomycotina</taxon>
        <taxon>Eurotiomycetes</taxon>
        <taxon>Eurotiomycetidae</taxon>
        <taxon>Onygenales</taxon>
        <taxon>Onygenales incertae sedis</taxon>
        <taxon>Polytolypa</taxon>
    </lineage>
</organism>
<dbReference type="OrthoDB" id="4132249at2759"/>
<reference evidence="6 7" key="1">
    <citation type="submission" date="2017-10" db="EMBL/GenBank/DDBJ databases">
        <title>Comparative genomics in systemic dimorphic fungi from Ajellomycetaceae.</title>
        <authorList>
            <person name="Munoz J.F."/>
            <person name="Mcewen J.G."/>
            <person name="Clay O.K."/>
            <person name="Cuomo C.A."/>
        </authorList>
    </citation>
    <scope>NUCLEOTIDE SEQUENCE [LARGE SCALE GENOMIC DNA]</scope>
    <source>
        <strain evidence="6 7">UAMH7299</strain>
    </source>
</reference>
<evidence type="ECO:0000256" key="1">
    <source>
        <dbReference type="ARBA" id="ARBA00023015"/>
    </source>
</evidence>
<dbReference type="InterPro" id="IPR036864">
    <property type="entry name" value="Zn2-C6_fun-type_DNA-bd_sf"/>
</dbReference>
<dbReference type="InterPro" id="IPR001138">
    <property type="entry name" value="Zn2Cys6_DnaBD"/>
</dbReference>
<dbReference type="Pfam" id="PF00172">
    <property type="entry name" value="Zn_clus"/>
    <property type="match status" value="1"/>
</dbReference>
<dbReference type="PROSITE" id="PS50048">
    <property type="entry name" value="ZN2_CY6_FUNGAL_2"/>
    <property type="match status" value="1"/>
</dbReference>
<evidence type="ECO:0000259" key="5">
    <source>
        <dbReference type="PROSITE" id="PS50048"/>
    </source>
</evidence>
<feature type="domain" description="Zn(2)-C6 fungal-type" evidence="5">
    <location>
        <begin position="15"/>
        <end position="44"/>
    </location>
</feature>
<feature type="non-terminal residue" evidence="6">
    <location>
        <position position="452"/>
    </location>
</feature>
<evidence type="ECO:0000256" key="3">
    <source>
        <dbReference type="ARBA" id="ARBA00023163"/>
    </source>
</evidence>
<dbReference type="Proteomes" id="UP000224634">
    <property type="component" value="Unassembled WGS sequence"/>
</dbReference>
<sequence>MISRTQTRRQTARQACDACRRRKVKCDSREPCLHCRRACLACTYLSVPQKKGRQGDKANVLSELRAAQATNFNIDALEGAAATTASVSPTAAAVVTFNSGNQVTVIPSFPTTTTTTTTPPRPLEFVGTSDLLPRDIVHECIELFLSHLQTTVPILDRDQLQQELIHMHESTESYCLVVCVCAFVIIQTGTVRPPALRTNKSASAECLLAECLVYGQRLLDEALEARRHLDILSQPSDRIITITFFLYCCHVGLNHQKQAWFFLREATTLYMSGPVELDPAAVEPAGLSVWNRLFWLLLISERAHAIRRRRPITLQITPDSPAANDQANEELAASGFGYLASFFRPFDETFLSLWNRTHSVCSAVSLVNLETHIQGAVPPSLDASDEQLANLRITQQWLRTIIWQLSTTLGFLSSNSVHECMTFRYPIQIARDLAFATWKLPNQSMEIHGLGL</sequence>
<evidence type="ECO:0000256" key="2">
    <source>
        <dbReference type="ARBA" id="ARBA00023125"/>
    </source>
</evidence>
<dbReference type="GO" id="GO:0000981">
    <property type="term" value="F:DNA-binding transcription factor activity, RNA polymerase II-specific"/>
    <property type="evidence" value="ECO:0007669"/>
    <property type="project" value="InterPro"/>
</dbReference>
<dbReference type="CDD" id="cd12148">
    <property type="entry name" value="fungal_TF_MHR"/>
    <property type="match status" value="1"/>
</dbReference>
<dbReference type="EMBL" id="PDNA01000292">
    <property type="protein sequence ID" value="PGG98534.1"/>
    <property type="molecule type" value="Genomic_DNA"/>
</dbReference>
<comment type="caution">
    <text evidence="6">The sequence shown here is derived from an EMBL/GenBank/DDBJ whole genome shotgun (WGS) entry which is preliminary data.</text>
</comment>
<evidence type="ECO:0000256" key="4">
    <source>
        <dbReference type="ARBA" id="ARBA00023242"/>
    </source>
</evidence>
<dbReference type="CDD" id="cd00067">
    <property type="entry name" value="GAL4"/>
    <property type="match status" value="1"/>
</dbReference>